<protein>
    <submittedName>
        <fullName evidence="1">Uncharacterized protein</fullName>
    </submittedName>
</protein>
<proteinExistence type="predicted"/>
<dbReference type="Proteomes" id="UP000821865">
    <property type="component" value="Chromosome 1"/>
</dbReference>
<organism evidence="1 2">
    <name type="scientific">Dermacentor silvarum</name>
    <name type="common">Tick</name>
    <dbReference type="NCBI Taxonomy" id="543639"/>
    <lineage>
        <taxon>Eukaryota</taxon>
        <taxon>Metazoa</taxon>
        <taxon>Ecdysozoa</taxon>
        <taxon>Arthropoda</taxon>
        <taxon>Chelicerata</taxon>
        <taxon>Arachnida</taxon>
        <taxon>Acari</taxon>
        <taxon>Parasitiformes</taxon>
        <taxon>Ixodida</taxon>
        <taxon>Ixodoidea</taxon>
        <taxon>Ixodidae</taxon>
        <taxon>Rhipicephalinae</taxon>
        <taxon>Dermacentor</taxon>
    </lineage>
</organism>
<evidence type="ECO:0000313" key="2">
    <source>
        <dbReference type="Proteomes" id="UP000821865"/>
    </source>
</evidence>
<reference evidence="1" key="1">
    <citation type="submission" date="2020-05" db="EMBL/GenBank/DDBJ databases">
        <title>Large-scale comparative analyses of tick genomes elucidate their genetic diversity and vector capacities.</title>
        <authorList>
            <person name="Jia N."/>
            <person name="Wang J."/>
            <person name="Shi W."/>
            <person name="Du L."/>
            <person name="Sun Y."/>
            <person name="Zhan W."/>
            <person name="Jiang J."/>
            <person name="Wang Q."/>
            <person name="Zhang B."/>
            <person name="Ji P."/>
            <person name="Sakyi L.B."/>
            <person name="Cui X."/>
            <person name="Yuan T."/>
            <person name="Jiang B."/>
            <person name="Yang W."/>
            <person name="Lam T.T.-Y."/>
            <person name="Chang Q."/>
            <person name="Ding S."/>
            <person name="Wang X."/>
            <person name="Zhu J."/>
            <person name="Ruan X."/>
            <person name="Zhao L."/>
            <person name="Wei J."/>
            <person name="Que T."/>
            <person name="Du C."/>
            <person name="Cheng J."/>
            <person name="Dai P."/>
            <person name="Han X."/>
            <person name="Huang E."/>
            <person name="Gao Y."/>
            <person name="Liu J."/>
            <person name="Shao H."/>
            <person name="Ye R."/>
            <person name="Li L."/>
            <person name="Wei W."/>
            <person name="Wang X."/>
            <person name="Wang C."/>
            <person name="Yang T."/>
            <person name="Huo Q."/>
            <person name="Li W."/>
            <person name="Guo W."/>
            <person name="Chen H."/>
            <person name="Zhou L."/>
            <person name="Ni X."/>
            <person name="Tian J."/>
            <person name="Zhou Y."/>
            <person name="Sheng Y."/>
            <person name="Liu T."/>
            <person name="Pan Y."/>
            <person name="Xia L."/>
            <person name="Li J."/>
            <person name="Zhao F."/>
            <person name="Cao W."/>
        </authorList>
    </citation>
    <scope>NUCLEOTIDE SEQUENCE</scope>
    <source>
        <strain evidence="1">Dsil-2018</strain>
    </source>
</reference>
<evidence type="ECO:0000313" key="1">
    <source>
        <dbReference type="EMBL" id="KAH7977501.1"/>
    </source>
</evidence>
<keyword evidence="2" id="KW-1185">Reference proteome</keyword>
<dbReference type="EMBL" id="CM023470">
    <property type="protein sequence ID" value="KAH7977501.1"/>
    <property type="molecule type" value="Genomic_DNA"/>
</dbReference>
<comment type="caution">
    <text evidence="1">The sequence shown here is derived from an EMBL/GenBank/DDBJ whole genome shotgun (WGS) entry which is preliminary data.</text>
</comment>
<gene>
    <name evidence="1" type="ORF">HPB49_001996</name>
</gene>
<name>A0ACB8DT73_DERSI</name>
<sequence length="274" mass="30540">MEQHACATLAISVSPTRPLRRRSSHVRGDHTRAPGGRGWVRRPCSRCNPRARLHTPSLSFGVYSLPCFCWLSCSVLRSSLRPSSSATCPPHRTIFRHPATAGWPAEGLCRVPGSHQERSEITNTALCAHTTRARARGKKRLLRAPAEKQHGEEEQRSGEHARGGAAGQLSNWDPCRRRCLSAARTPPGDWVAEDHASAARRARRKVAPVTTHAQLLERRFWIPPSGLPRVLHMHRTSRLVSLLHSRGANLWCFRWARYVEGWSDRSGTVCAACA</sequence>
<accession>A0ACB8DT73</accession>